<feature type="domain" description="Tyr recombinase" evidence="6">
    <location>
        <begin position="207"/>
        <end position="390"/>
    </location>
</feature>
<dbReference type="Gene3D" id="1.10.443.10">
    <property type="entry name" value="Intergrase catalytic core"/>
    <property type="match status" value="1"/>
</dbReference>
<dbReference type="GO" id="GO:0003677">
    <property type="term" value="F:DNA binding"/>
    <property type="evidence" value="ECO:0007669"/>
    <property type="project" value="UniProtKB-KW"/>
</dbReference>
<organism evidence="7 8">
    <name type="scientific">Acinetobacter modestus</name>
    <dbReference type="NCBI Taxonomy" id="1776740"/>
    <lineage>
        <taxon>Bacteria</taxon>
        <taxon>Pseudomonadati</taxon>
        <taxon>Pseudomonadota</taxon>
        <taxon>Gammaproteobacteria</taxon>
        <taxon>Moraxellales</taxon>
        <taxon>Moraxellaceae</taxon>
        <taxon>Acinetobacter</taxon>
    </lineage>
</organism>
<dbReference type="PANTHER" id="PTHR30629:SF2">
    <property type="entry name" value="PROPHAGE INTEGRASE INTS-RELATED"/>
    <property type="match status" value="1"/>
</dbReference>
<dbReference type="eggNOG" id="COG0582">
    <property type="taxonomic scope" value="Bacteria"/>
</dbReference>
<dbReference type="Pfam" id="PF13356">
    <property type="entry name" value="Arm-DNA-bind_3"/>
    <property type="match status" value="1"/>
</dbReference>
<protein>
    <recommendedName>
        <fullName evidence="6">Tyr recombinase domain-containing protein</fullName>
    </recommendedName>
</protein>
<evidence type="ECO:0000256" key="4">
    <source>
        <dbReference type="ARBA" id="ARBA00023172"/>
    </source>
</evidence>
<dbReference type="Pfam" id="PF00589">
    <property type="entry name" value="Phage_integrase"/>
    <property type="match status" value="1"/>
</dbReference>
<dbReference type="PANTHER" id="PTHR30629">
    <property type="entry name" value="PROPHAGE INTEGRASE"/>
    <property type="match status" value="1"/>
</dbReference>
<gene>
    <name evidence="7" type="ORF">F900_03440</name>
</gene>
<dbReference type="InterPro" id="IPR002104">
    <property type="entry name" value="Integrase_catalytic"/>
</dbReference>
<dbReference type="CDD" id="cd00801">
    <property type="entry name" value="INT_P4_C"/>
    <property type="match status" value="1"/>
</dbReference>
<comment type="caution">
    <text evidence="7">The sequence shown here is derived from an EMBL/GenBank/DDBJ whole genome shotgun (WGS) entry which is preliminary data.</text>
</comment>
<dbReference type="STRING" id="1217705.F900_03440"/>
<dbReference type="RefSeq" id="WP_005219376.1">
    <property type="nucleotide sequence ID" value="NZ_KB850089.1"/>
</dbReference>
<dbReference type="GO" id="GO:0015074">
    <property type="term" value="P:DNA integration"/>
    <property type="evidence" value="ECO:0007669"/>
    <property type="project" value="UniProtKB-KW"/>
</dbReference>
<sequence length="423" mass="48683">MAKQSNKLTAKTVKNLEFDENKSNKYSDGGGLYLFTHKNGSKYWRMDYRRPITQKRNTLALGMYPQITLEQARIKRDEVKKMLVDGIDPAEERNQSKQQNKANAENTFKKFAEEWLRLRELENKVDSENIRRLNKDILPFIGNIPITALTVELLEDQVTNRIVGRGALESARRVRSIMGMILELPRKKRIISHNPAYDVTTPQPTKGNHNAIVHEAELSELLKKMWRYKIDFPQARIQSELALKLSVYIFQRPNEVRGLLWESVDFENAQLNFIASKTHQKHIVPLSRQAYDILKQLEALRTTSKYVFPIAKGGADNSMSNSTIGEALKRIGYGGEHTAHGFRATAKTILKEEIEFKQDAVEHQLAHKVKDANGTAYDRTSFLRHRRQLMQLWADYLDTLRQGGDVSVYKPDNDNLINFTKTG</sequence>
<evidence type="ECO:0000313" key="7">
    <source>
        <dbReference type="EMBL" id="ENW97973.1"/>
    </source>
</evidence>
<dbReference type="Gene3D" id="3.30.160.390">
    <property type="entry name" value="Integrase, DNA-binding domain"/>
    <property type="match status" value="1"/>
</dbReference>
<dbReference type="HOGENOM" id="CLU_027562_0_0_6"/>
<dbReference type="InterPro" id="IPR013762">
    <property type="entry name" value="Integrase-like_cat_sf"/>
</dbReference>
<feature type="coiled-coil region" evidence="5">
    <location>
        <begin position="87"/>
        <end position="114"/>
    </location>
</feature>
<evidence type="ECO:0000256" key="1">
    <source>
        <dbReference type="ARBA" id="ARBA00008857"/>
    </source>
</evidence>
<evidence type="ECO:0000256" key="5">
    <source>
        <dbReference type="SAM" id="Coils"/>
    </source>
</evidence>
<dbReference type="InterPro" id="IPR038488">
    <property type="entry name" value="Integrase_DNA-bd_sf"/>
</dbReference>
<comment type="similarity">
    <text evidence="1">Belongs to the 'phage' integrase family.</text>
</comment>
<dbReference type="EMBL" id="APRP01000034">
    <property type="protein sequence ID" value="ENW97973.1"/>
    <property type="molecule type" value="Genomic_DNA"/>
</dbReference>
<proteinExistence type="inferred from homology"/>
<name>N9LP11_9GAMM</name>
<evidence type="ECO:0000259" key="6">
    <source>
        <dbReference type="PROSITE" id="PS51898"/>
    </source>
</evidence>
<evidence type="ECO:0000313" key="8">
    <source>
        <dbReference type="Proteomes" id="UP000013248"/>
    </source>
</evidence>
<dbReference type="InterPro" id="IPR053876">
    <property type="entry name" value="Phage_int_M"/>
</dbReference>
<evidence type="ECO:0000256" key="3">
    <source>
        <dbReference type="ARBA" id="ARBA00023125"/>
    </source>
</evidence>
<dbReference type="Pfam" id="PF22022">
    <property type="entry name" value="Phage_int_M"/>
    <property type="match status" value="1"/>
</dbReference>
<dbReference type="SUPFAM" id="SSF56349">
    <property type="entry name" value="DNA breaking-rejoining enzymes"/>
    <property type="match status" value="1"/>
</dbReference>
<dbReference type="AlphaFoldDB" id="N9LP11"/>
<keyword evidence="2" id="KW-0229">DNA integration</keyword>
<accession>N9LP11</accession>
<dbReference type="PATRIC" id="fig|1217705.3.peg.3339"/>
<dbReference type="GO" id="GO:0006310">
    <property type="term" value="P:DNA recombination"/>
    <property type="evidence" value="ECO:0007669"/>
    <property type="project" value="UniProtKB-KW"/>
</dbReference>
<evidence type="ECO:0000256" key="2">
    <source>
        <dbReference type="ARBA" id="ARBA00022908"/>
    </source>
</evidence>
<dbReference type="Proteomes" id="UP000013248">
    <property type="component" value="Unassembled WGS sequence"/>
</dbReference>
<dbReference type="InterPro" id="IPR010998">
    <property type="entry name" value="Integrase_recombinase_N"/>
</dbReference>
<dbReference type="Gene3D" id="1.10.150.130">
    <property type="match status" value="1"/>
</dbReference>
<dbReference type="InterPro" id="IPR011010">
    <property type="entry name" value="DNA_brk_join_enz"/>
</dbReference>
<keyword evidence="5" id="KW-0175">Coiled coil</keyword>
<dbReference type="InterPro" id="IPR050808">
    <property type="entry name" value="Phage_Integrase"/>
</dbReference>
<reference evidence="7 8" key="1">
    <citation type="submission" date="2013-02" db="EMBL/GenBank/DDBJ databases">
        <title>The Genome Sequence of Acinetobacter sp. ANC 3862.</title>
        <authorList>
            <consortium name="The Broad Institute Genome Sequencing Platform"/>
            <consortium name="The Broad Institute Genome Sequencing Center for Infectious Disease"/>
            <person name="Cerqueira G."/>
            <person name="Feldgarden M."/>
            <person name="Courvalin P."/>
            <person name="Perichon B."/>
            <person name="Grillot-Courvalin C."/>
            <person name="Clermont D."/>
            <person name="Rocha E."/>
            <person name="Yoon E.-J."/>
            <person name="Nemec A."/>
            <person name="Walker B."/>
            <person name="Young S.K."/>
            <person name="Zeng Q."/>
            <person name="Gargeya S."/>
            <person name="Fitzgerald M."/>
            <person name="Haas B."/>
            <person name="Abouelleil A."/>
            <person name="Alvarado L."/>
            <person name="Arachchi H.M."/>
            <person name="Berlin A.M."/>
            <person name="Chapman S.B."/>
            <person name="Dewar J."/>
            <person name="Goldberg J."/>
            <person name="Griggs A."/>
            <person name="Gujja S."/>
            <person name="Hansen M."/>
            <person name="Howarth C."/>
            <person name="Imamovic A."/>
            <person name="Larimer J."/>
            <person name="McCowan C."/>
            <person name="Murphy C."/>
            <person name="Neiman D."/>
            <person name="Pearson M."/>
            <person name="Priest M."/>
            <person name="Roberts A."/>
            <person name="Saif S."/>
            <person name="Shea T."/>
            <person name="Sisk P."/>
            <person name="Sykes S."/>
            <person name="Wortman J."/>
            <person name="Nusbaum C."/>
            <person name="Birren B."/>
        </authorList>
    </citation>
    <scope>NUCLEOTIDE SEQUENCE [LARGE SCALE GENOMIC DNA]</scope>
    <source>
        <strain evidence="7 8">ANC 3862</strain>
    </source>
</reference>
<dbReference type="PROSITE" id="PS51898">
    <property type="entry name" value="TYR_RECOMBINASE"/>
    <property type="match status" value="1"/>
</dbReference>
<dbReference type="InterPro" id="IPR025166">
    <property type="entry name" value="Integrase_DNA_bind_dom"/>
</dbReference>
<keyword evidence="3" id="KW-0238">DNA-binding</keyword>
<keyword evidence="4" id="KW-0233">DNA recombination</keyword>